<organism evidence="3">
    <name type="scientific">Schistocephalus solidus</name>
    <name type="common">Tapeworm</name>
    <dbReference type="NCBI Taxonomy" id="70667"/>
    <lineage>
        <taxon>Eukaryota</taxon>
        <taxon>Metazoa</taxon>
        <taxon>Spiralia</taxon>
        <taxon>Lophotrochozoa</taxon>
        <taxon>Platyhelminthes</taxon>
        <taxon>Cestoda</taxon>
        <taxon>Eucestoda</taxon>
        <taxon>Diphyllobothriidea</taxon>
        <taxon>Diphyllobothriidae</taxon>
        <taxon>Schistocephalus</taxon>
    </lineage>
</organism>
<dbReference type="Proteomes" id="UP000275846">
    <property type="component" value="Unassembled WGS sequence"/>
</dbReference>
<reference evidence="3" key="1">
    <citation type="submission" date="2016-06" db="UniProtKB">
        <authorList>
            <consortium name="WormBaseParasite"/>
        </authorList>
    </citation>
    <scope>IDENTIFICATION</scope>
</reference>
<dbReference type="OrthoDB" id="10405003at2759"/>
<reference evidence="1 2" key="2">
    <citation type="submission" date="2018-11" db="EMBL/GenBank/DDBJ databases">
        <authorList>
            <consortium name="Pathogen Informatics"/>
        </authorList>
    </citation>
    <scope>NUCLEOTIDE SEQUENCE [LARGE SCALE GENOMIC DNA]</scope>
    <source>
        <strain evidence="1 2">NST_G2</strain>
    </source>
</reference>
<sequence length="144" mass="16670">MSRDLRIVIISPRCCRVFGNSRPKQSFGFSDVVALPATAPDPINNSRYFLPWQWVLWSHFLTPNGGPRSVCDSNSKWREKAADDIGYATTIFMTDEDVEEGQLLVFFILHRKMYVREDAVRTFMERERLITFDDDEGIIHIPSP</sequence>
<evidence type="ECO:0000313" key="3">
    <source>
        <dbReference type="WBParaSite" id="SSLN_0001778801-mRNA-1"/>
    </source>
</evidence>
<protein>
    <submittedName>
        <fullName evidence="1 3">Uncharacterized protein</fullName>
    </submittedName>
</protein>
<name>A0A183TKZ1_SCHSO</name>
<evidence type="ECO:0000313" key="2">
    <source>
        <dbReference type="Proteomes" id="UP000275846"/>
    </source>
</evidence>
<gene>
    <name evidence="1" type="ORF">SSLN_LOCUS17139</name>
</gene>
<dbReference type="AlphaFoldDB" id="A0A183TKZ1"/>
<evidence type="ECO:0000313" key="1">
    <source>
        <dbReference type="EMBL" id="VDM03525.1"/>
    </source>
</evidence>
<accession>A0A183TKZ1</accession>
<dbReference type="WBParaSite" id="SSLN_0001778801-mRNA-1">
    <property type="protein sequence ID" value="SSLN_0001778801-mRNA-1"/>
    <property type="gene ID" value="SSLN_0001778801"/>
</dbReference>
<dbReference type="EMBL" id="UYSU01042027">
    <property type="protein sequence ID" value="VDM03525.1"/>
    <property type="molecule type" value="Genomic_DNA"/>
</dbReference>
<proteinExistence type="predicted"/>
<keyword evidence="2" id="KW-1185">Reference proteome</keyword>